<organism evidence="2 3">
    <name type="scientific">Jaminaea rosea</name>
    <dbReference type="NCBI Taxonomy" id="1569628"/>
    <lineage>
        <taxon>Eukaryota</taxon>
        <taxon>Fungi</taxon>
        <taxon>Dikarya</taxon>
        <taxon>Basidiomycota</taxon>
        <taxon>Ustilaginomycotina</taxon>
        <taxon>Exobasidiomycetes</taxon>
        <taxon>Microstromatales</taxon>
        <taxon>Microstromatales incertae sedis</taxon>
        <taxon>Jaminaea</taxon>
    </lineage>
</organism>
<dbReference type="Proteomes" id="UP000245884">
    <property type="component" value="Unassembled WGS sequence"/>
</dbReference>
<protein>
    <submittedName>
        <fullName evidence="2">Uncharacterized protein</fullName>
    </submittedName>
</protein>
<gene>
    <name evidence="2" type="ORF">BDZ90DRAFT_278454</name>
</gene>
<keyword evidence="3" id="KW-1185">Reference proteome</keyword>
<feature type="region of interest" description="Disordered" evidence="1">
    <location>
        <begin position="52"/>
        <end position="84"/>
    </location>
</feature>
<reference evidence="2 3" key="1">
    <citation type="journal article" date="2018" name="Mol. Biol. Evol.">
        <title>Broad Genomic Sampling Reveals a Smut Pathogenic Ancestry of the Fungal Clade Ustilaginomycotina.</title>
        <authorList>
            <person name="Kijpornyongpan T."/>
            <person name="Mondo S.J."/>
            <person name="Barry K."/>
            <person name="Sandor L."/>
            <person name="Lee J."/>
            <person name="Lipzen A."/>
            <person name="Pangilinan J."/>
            <person name="LaButti K."/>
            <person name="Hainaut M."/>
            <person name="Henrissat B."/>
            <person name="Grigoriev I.V."/>
            <person name="Spatafora J.W."/>
            <person name="Aime M.C."/>
        </authorList>
    </citation>
    <scope>NUCLEOTIDE SEQUENCE [LARGE SCALE GENOMIC DNA]</scope>
    <source>
        <strain evidence="2 3">MCA 5214</strain>
    </source>
</reference>
<feature type="compositionally biased region" description="Pro residues" evidence="1">
    <location>
        <begin position="70"/>
        <end position="80"/>
    </location>
</feature>
<evidence type="ECO:0000256" key="1">
    <source>
        <dbReference type="SAM" id="MobiDB-lite"/>
    </source>
</evidence>
<name>A0A316UUS2_9BASI</name>
<dbReference type="EMBL" id="KZ819664">
    <property type="protein sequence ID" value="PWN29060.1"/>
    <property type="molecule type" value="Genomic_DNA"/>
</dbReference>
<dbReference type="RefSeq" id="XP_025363672.1">
    <property type="nucleotide sequence ID" value="XM_025509091.1"/>
</dbReference>
<proteinExistence type="predicted"/>
<evidence type="ECO:0000313" key="3">
    <source>
        <dbReference type="Proteomes" id="UP000245884"/>
    </source>
</evidence>
<feature type="compositionally biased region" description="Low complexity" evidence="1">
    <location>
        <begin position="59"/>
        <end position="69"/>
    </location>
</feature>
<dbReference type="AlphaFoldDB" id="A0A316UUS2"/>
<accession>A0A316UUS2</accession>
<sequence length="315" mass="34174">MAFTAAFLPSSSVVRSIFPRASQHGSAVCARAAQSSPSSCSSSSVLNRLYATAPKGRPSSSSSKFKPTASPRPTPRPDPSQPLVLYTGPPQYRPVVSHFLLLVFSVVGITTGANVQKHAVWPLWPTKDGKEQKLMDEKVRIATGVGVGVAGIMLGSLFKWAAAKNITRITLIEQAGKPLLNIKVASPPLFNRELITRGHPRVITEGRGSPEFTVPLSCVVRTTGSAVAAGWVDERTAGRDRRTITLQVGSNGSEAYVLETAGGLEPNREKSANVVAYWFRVFEWAVIRGRPEPPYFWSRQAFDELIPPAGPRRMR</sequence>
<dbReference type="OrthoDB" id="2545226at2759"/>
<dbReference type="GeneID" id="37030914"/>
<evidence type="ECO:0000313" key="2">
    <source>
        <dbReference type="EMBL" id="PWN29060.1"/>
    </source>
</evidence>